<dbReference type="GO" id="GO:0005615">
    <property type="term" value="C:extracellular space"/>
    <property type="evidence" value="ECO:0007669"/>
    <property type="project" value="InterPro"/>
</dbReference>
<evidence type="ECO:0000256" key="4">
    <source>
        <dbReference type="ARBA" id="ARBA00022525"/>
    </source>
</evidence>
<gene>
    <name evidence="11" type="primary">Cartpt</name>
    <name evidence="11" type="ORF">MOHOCH_R14996</name>
</gene>
<feature type="non-terminal residue" evidence="11">
    <location>
        <position position="116"/>
    </location>
</feature>
<keyword evidence="7" id="KW-1015">Disulfide bond</keyword>
<evidence type="ECO:0000313" key="11">
    <source>
        <dbReference type="EMBL" id="NXA62476.1"/>
    </source>
</evidence>
<organism evidence="11 12">
    <name type="scientific">Mohoua ochrocephala</name>
    <dbReference type="NCBI Taxonomy" id="874463"/>
    <lineage>
        <taxon>Eukaryota</taxon>
        <taxon>Metazoa</taxon>
        <taxon>Chordata</taxon>
        <taxon>Craniata</taxon>
        <taxon>Vertebrata</taxon>
        <taxon>Euteleostomi</taxon>
        <taxon>Archelosauria</taxon>
        <taxon>Archosauria</taxon>
        <taxon>Dinosauria</taxon>
        <taxon>Saurischia</taxon>
        <taxon>Theropoda</taxon>
        <taxon>Coelurosauria</taxon>
        <taxon>Aves</taxon>
        <taxon>Neognathae</taxon>
        <taxon>Neoaves</taxon>
        <taxon>Telluraves</taxon>
        <taxon>Australaves</taxon>
        <taxon>Passeriformes</taxon>
        <taxon>Meliphagoidea</taxon>
        <taxon>Acanthizidae</taxon>
        <taxon>Mohoua</taxon>
    </lineage>
</organism>
<feature type="region of interest" description="Disordered" evidence="9">
    <location>
        <begin position="30"/>
        <end position="84"/>
    </location>
</feature>
<evidence type="ECO:0000256" key="5">
    <source>
        <dbReference type="ARBA" id="ARBA00022685"/>
    </source>
</evidence>
<dbReference type="GO" id="GO:0043410">
    <property type="term" value="P:positive regulation of MAPK cascade"/>
    <property type="evidence" value="ECO:0007669"/>
    <property type="project" value="InterPro"/>
</dbReference>
<evidence type="ECO:0000256" key="2">
    <source>
        <dbReference type="ARBA" id="ARBA00005294"/>
    </source>
</evidence>
<feature type="non-terminal residue" evidence="11">
    <location>
        <position position="1"/>
    </location>
</feature>
<evidence type="ECO:0000256" key="9">
    <source>
        <dbReference type="SAM" id="MobiDB-lite"/>
    </source>
</evidence>
<dbReference type="AlphaFoldDB" id="A0A7K7XA05"/>
<sequence length="116" mass="12045">TGNMENARLCLLCLLGSGLILLGTPEPVPAPTLSLPGQSREETELVRGWGSGEGGPRHLLGGFGAGTPKPQPPGLTVPSPQCEPREPCAVRRGARIGKLCSCPRGTSCNLFILKCS</sequence>
<dbReference type="GO" id="GO:0007218">
    <property type="term" value="P:neuropeptide signaling pathway"/>
    <property type="evidence" value="ECO:0007669"/>
    <property type="project" value="UniProtKB-KW"/>
</dbReference>
<dbReference type="InterPro" id="IPR009106">
    <property type="entry name" value="CART"/>
</dbReference>
<dbReference type="PANTHER" id="PTHR16655:SF0">
    <property type="entry name" value="COCAINE- AND AMPHETAMINE-REGULATED TRANSCRIPT PROTEIN"/>
    <property type="match status" value="1"/>
</dbReference>
<dbReference type="GO" id="GO:0007268">
    <property type="term" value="P:chemical synaptic transmission"/>
    <property type="evidence" value="ECO:0007669"/>
    <property type="project" value="UniProtKB-KW"/>
</dbReference>
<keyword evidence="6" id="KW-0529">Neurotransmitter</keyword>
<dbReference type="Proteomes" id="UP000586926">
    <property type="component" value="Unassembled WGS sequence"/>
</dbReference>
<reference evidence="11 12" key="1">
    <citation type="submission" date="2019-09" db="EMBL/GenBank/DDBJ databases">
        <title>Bird 10,000 Genomes (B10K) Project - Family phase.</title>
        <authorList>
            <person name="Zhang G."/>
        </authorList>
    </citation>
    <scope>NUCLEOTIDE SEQUENCE [LARGE SCALE GENOMIC DNA]</scope>
    <source>
        <strain evidence="11">B10K-DU-030-22</strain>
        <tissue evidence="11">Blood</tissue>
    </source>
</reference>
<name>A0A7K7XA05_9PASS</name>
<dbReference type="Gene3D" id="4.10.40.30">
    <property type="entry name" value="CART, C-terminal domain"/>
    <property type="match status" value="1"/>
</dbReference>
<evidence type="ECO:0000256" key="6">
    <source>
        <dbReference type="ARBA" id="ARBA00022894"/>
    </source>
</evidence>
<accession>A0A7K7XA05</accession>
<comment type="similarity">
    <text evidence="2">Belongs to the CART family.</text>
</comment>
<dbReference type="InterPro" id="IPR036722">
    <property type="entry name" value="CART_C_sf"/>
</dbReference>
<dbReference type="GO" id="GO:0009267">
    <property type="term" value="P:cellular response to starvation"/>
    <property type="evidence" value="ECO:0007669"/>
    <property type="project" value="InterPro"/>
</dbReference>
<evidence type="ECO:0000256" key="10">
    <source>
        <dbReference type="SAM" id="SignalP"/>
    </source>
</evidence>
<evidence type="ECO:0000256" key="3">
    <source>
        <dbReference type="ARBA" id="ARBA00018493"/>
    </source>
</evidence>
<keyword evidence="12" id="KW-1185">Reference proteome</keyword>
<dbReference type="Pfam" id="PF06373">
    <property type="entry name" value="CART"/>
    <property type="match status" value="1"/>
</dbReference>
<proteinExistence type="inferred from homology"/>
<dbReference type="SUPFAM" id="SSF64546">
    <property type="entry name" value="Satiety factor CART (cocaine and amphetamine regulated transcript)"/>
    <property type="match status" value="1"/>
</dbReference>
<evidence type="ECO:0000256" key="8">
    <source>
        <dbReference type="ARBA" id="ARBA00023320"/>
    </source>
</evidence>
<keyword evidence="5" id="KW-0165">Cleavage on pair of basic residues</keyword>
<feature type="signal peptide" evidence="10">
    <location>
        <begin position="1"/>
        <end position="25"/>
    </location>
</feature>
<evidence type="ECO:0000256" key="1">
    <source>
        <dbReference type="ARBA" id="ARBA00004613"/>
    </source>
</evidence>
<dbReference type="GO" id="GO:0005184">
    <property type="term" value="F:neuropeptide hormone activity"/>
    <property type="evidence" value="ECO:0007669"/>
    <property type="project" value="InterPro"/>
</dbReference>
<keyword evidence="4" id="KW-0964">Secreted</keyword>
<feature type="chain" id="PRO_5029915269" description="Cocaine- and amphetamine-regulated transcript protein" evidence="10">
    <location>
        <begin position="26"/>
        <end position="116"/>
    </location>
</feature>
<comment type="caution">
    <text evidence="11">The sequence shown here is derived from an EMBL/GenBank/DDBJ whole genome shotgun (WGS) entry which is preliminary data.</text>
</comment>
<dbReference type="GO" id="GO:0032099">
    <property type="term" value="P:negative regulation of appetite"/>
    <property type="evidence" value="ECO:0007669"/>
    <property type="project" value="InterPro"/>
</dbReference>
<keyword evidence="10" id="KW-0732">Signal</keyword>
<dbReference type="PANTHER" id="PTHR16655">
    <property type="entry name" value="COCAINE AND AMPHETAMINE REGULATED TRANSCRIPT PROTEIN"/>
    <property type="match status" value="1"/>
</dbReference>
<dbReference type="GO" id="GO:0008343">
    <property type="term" value="P:adult feeding behavior"/>
    <property type="evidence" value="ECO:0007669"/>
    <property type="project" value="InterPro"/>
</dbReference>
<dbReference type="EMBL" id="VZTA01009997">
    <property type="protein sequence ID" value="NXA62476.1"/>
    <property type="molecule type" value="Genomic_DNA"/>
</dbReference>
<keyword evidence="8" id="KW-0527">Neuropeptide</keyword>
<evidence type="ECO:0000256" key="7">
    <source>
        <dbReference type="ARBA" id="ARBA00023157"/>
    </source>
</evidence>
<protein>
    <recommendedName>
        <fullName evidence="3">Cocaine- and amphetamine-regulated transcript protein</fullName>
    </recommendedName>
</protein>
<dbReference type="GO" id="GO:0045202">
    <property type="term" value="C:synapse"/>
    <property type="evidence" value="ECO:0007669"/>
    <property type="project" value="GOC"/>
</dbReference>
<evidence type="ECO:0000313" key="12">
    <source>
        <dbReference type="Proteomes" id="UP000586926"/>
    </source>
</evidence>
<comment type="subcellular location">
    <subcellularLocation>
        <location evidence="1">Secreted</location>
    </subcellularLocation>
</comment>